<dbReference type="InterPro" id="IPR004113">
    <property type="entry name" value="FAD-bd_oxidored_4_C"/>
</dbReference>
<evidence type="ECO:0000256" key="3">
    <source>
        <dbReference type="ARBA" id="ARBA00022630"/>
    </source>
</evidence>
<keyword evidence="3" id="KW-0285">Flavoprotein</keyword>
<dbReference type="Pfam" id="PF01565">
    <property type="entry name" value="FAD_binding_4"/>
    <property type="match status" value="2"/>
</dbReference>
<reference evidence="9" key="1">
    <citation type="journal article" date="2022" name="Nat. Microbiol.">
        <title>Unique mobile elements and scalable gene flow at the prokaryote-eukaryote boundary revealed by circularized Asgard archaea genomes.</title>
        <authorList>
            <person name="Wu F."/>
            <person name="Speth D.R."/>
            <person name="Philosof A."/>
            <person name="Cremiere A."/>
            <person name="Narayanan A."/>
            <person name="Barco R.A."/>
            <person name="Connon S.A."/>
            <person name="Amend J.P."/>
            <person name="Antoshechkin I.A."/>
            <person name="Orphan V.J."/>
        </authorList>
    </citation>
    <scope>NUCLEOTIDE SEQUENCE</scope>
    <source>
        <strain evidence="9">PR6</strain>
    </source>
</reference>
<sequence length="546" mass="62397">MTDNIIITETIEEIPLETIRVIEGEEEIRISHPGYLFDESKISGGHAEKIFFPKNEQEVATIIKKLNEEKIPVTISAARTGIVGSAVPLYGGVIISFEQLNSVKGIGYDEEEKRWFVRLEPNVTLSELNDVVKLKKFEENQSIPPEKNWVEKFKELNTYYYPIDPTETSAAIGGTIAANASGARSFRYGATREWVKRIRVVIPTGEILDIPRGKYRAKDGNFIIKTKEGEIKLVIPSYEMPKAKNAAGLYAKPDMDLIDLFIGSEGILGIITEAELWIKEYESHMSNVAFFDNEIDALHFVDLLRKKSTFKPEFIEFFDKNALTLLREKQEEDPKFVDMPTISKTVEAAISFDLPFDEETIETIISEVGDFLRQCNSSLENTWCGYEERERARFKHFRHAVPEIVNNLIAERKKTYPEIHKLGTDMSVTDEHLVDIMQFYHKKIEEAGLEYVIWGHIGDNHVHVNILPRNMEDLEQGKLLYKKFAKKAVEFGGSVSAEHGIGKIKHEYLLIMYGEENVDQMRQVKLSIDPNCILNPGNIFDIEVKK</sequence>
<dbReference type="PANTHER" id="PTHR11748:SF111">
    <property type="entry name" value="D-LACTATE DEHYDROGENASE, MITOCHONDRIAL-RELATED"/>
    <property type="match status" value="1"/>
</dbReference>
<dbReference type="InterPro" id="IPR016171">
    <property type="entry name" value="Vanillyl_alc_oxidase_C-sub2"/>
</dbReference>
<gene>
    <name evidence="9" type="ORF">K9W46_11625</name>
</gene>
<keyword evidence="6" id="KW-0560">Oxidoreductase</keyword>
<name>A0A9Y1BQ59_9ARCH</name>
<dbReference type="GO" id="GO:0071949">
    <property type="term" value="F:FAD binding"/>
    <property type="evidence" value="ECO:0007669"/>
    <property type="project" value="InterPro"/>
</dbReference>
<evidence type="ECO:0000256" key="7">
    <source>
        <dbReference type="ARBA" id="ARBA00038897"/>
    </source>
</evidence>
<comment type="cofactor">
    <cofactor evidence="1">
        <name>FAD</name>
        <dbReference type="ChEBI" id="CHEBI:57692"/>
    </cofactor>
</comment>
<evidence type="ECO:0000256" key="1">
    <source>
        <dbReference type="ARBA" id="ARBA00001974"/>
    </source>
</evidence>
<evidence type="ECO:0000256" key="2">
    <source>
        <dbReference type="ARBA" id="ARBA00008000"/>
    </source>
</evidence>
<comment type="similarity">
    <text evidence="2">Belongs to the FAD-binding oxidoreductase/transferase type 4 family.</text>
</comment>
<dbReference type="Gene3D" id="3.30.70.2740">
    <property type="match status" value="1"/>
</dbReference>
<dbReference type="GO" id="GO:0004458">
    <property type="term" value="F:D-lactate dehydrogenase (cytochrome) activity"/>
    <property type="evidence" value="ECO:0007669"/>
    <property type="project" value="UniProtKB-EC"/>
</dbReference>
<dbReference type="EC" id="1.1.2.4" evidence="7"/>
<protein>
    <recommendedName>
        <fullName evidence="7">D-lactate dehydrogenase (cytochrome)</fullName>
        <ecNumber evidence="7">1.1.2.4</ecNumber>
    </recommendedName>
</protein>
<dbReference type="AlphaFoldDB" id="A0A9Y1BQ59"/>
<evidence type="ECO:0000256" key="4">
    <source>
        <dbReference type="ARBA" id="ARBA00022827"/>
    </source>
</evidence>
<dbReference type="Pfam" id="PF02913">
    <property type="entry name" value="FAD-oxidase_C"/>
    <property type="match status" value="1"/>
</dbReference>
<dbReference type="InterPro" id="IPR016166">
    <property type="entry name" value="FAD-bd_PCMH"/>
</dbReference>
<dbReference type="InterPro" id="IPR016164">
    <property type="entry name" value="FAD-linked_Oxase-like_C"/>
</dbReference>
<dbReference type="GO" id="GO:0008720">
    <property type="term" value="F:D-lactate dehydrogenase (NAD+) activity"/>
    <property type="evidence" value="ECO:0007669"/>
    <property type="project" value="TreeGrafter"/>
</dbReference>
<evidence type="ECO:0000256" key="6">
    <source>
        <dbReference type="ARBA" id="ARBA00023002"/>
    </source>
</evidence>
<dbReference type="GO" id="GO:1903457">
    <property type="term" value="P:lactate catabolic process"/>
    <property type="evidence" value="ECO:0007669"/>
    <property type="project" value="TreeGrafter"/>
</dbReference>
<proteinExistence type="inferred from homology"/>
<dbReference type="SUPFAM" id="SSF55103">
    <property type="entry name" value="FAD-linked oxidases, C-terminal domain"/>
    <property type="match status" value="1"/>
</dbReference>
<dbReference type="InterPro" id="IPR016167">
    <property type="entry name" value="FAD-bd_PCMH_sub1"/>
</dbReference>
<evidence type="ECO:0000313" key="9">
    <source>
        <dbReference type="EMBL" id="UJG43012.1"/>
    </source>
</evidence>
<keyword evidence="4" id="KW-0274">FAD</keyword>
<evidence type="ECO:0000256" key="5">
    <source>
        <dbReference type="ARBA" id="ARBA00022946"/>
    </source>
</evidence>
<dbReference type="Gene3D" id="3.30.465.10">
    <property type="match status" value="1"/>
</dbReference>
<evidence type="ECO:0000259" key="8">
    <source>
        <dbReference type="PROSITE" id="PS51387"/>
    </source>
</evidence>
<dbReference type="Gene3D" id="3.30.43.10">
    <property type="entry name" value="Uridine Diphospho-n-acetylenolpyruvylglucosamine Reductase, domain 2"/>
    <property type="match status" value="1"/>
</dbReference>
<dbReference type="InterPro" id="IPR016169">
    <property type="entry name" value="FAD-bd_PCMH_sub2"/>
</dbReference>
<dbReference type="EMBL" id="CP084167">
    <property type="protein sequence ID" value="UJG43012.1"/>
    <property type="molecule type" value="Genomic_DNA"/>
</dbReference>
<keyword evidence="5" id="KW-0809">Transit peptide</keyword>
<dbReference type="Proteomes" id="UP001200513">
    <property type="component" value="Chromosome"/>
</dbReference>
<dbReference type="PANTHER" id="PTHR11748">
    <property type="entry name" value="D-LACTATE DEHYDROGENASE"/>
    <property type="match status" value="1"/>
</dbReference>
<dbReference type="Gene3D" id="1.10.45.10">
    <property type="entry name" value="Vanillyl-alcohol Oxidase, Chain A, domain 4"/>
    <property type="match status" value="1"/>
</dbReference>
<accession>A0A9Y1BQ59</accession>
<dbReference type="InterPro" id="IPR006094">
    <property type="entry name" value="Oxid_FAD_bind_N"/>
</dbReference>
<dbReference type="InterPro" id="IPR036318">
    <property type="entry name" value="FAD-bd_PCMH-like_sf"/>
</dbReference>
<dbReference type="SUPFAM" id="SSF56176">
    <property type="entry name" value="FAD-binding/transporter-associated domain-like"/>
    <property type="match status" value="1"/>
</dbReference>
<feature type="domain" description="FAD-binding PCMH-type" evidence="8">
    <location>
        <begin position="43"/>
        <end position="281"/>
    </location>
</feature>
<dbReference type="PROSITE" id="PS51387">
    <property type="entry name" value="FAD_PCMH"/>
    <property type="match status" value="1"/>
</dbReference>
<organism evidence="9">
    <name type="scientific">Candidatus Heimdallarchaeum endolithica</name>
    <dbReference type="NCBI Taxonomy" id="2876572"/>
    <lineage>
        <taxon>Archaea</taxon>
        <taxon>Promethearchaeati</taxon>
        <taxon>Candidatus Heimdallarchaeota</taxon>
        <taxon>Candidatus Heimdallarchaeia (ex Rinke et al. 2021) (nom. nud.)</taxon>
        <taxon>Candidatus Heimdallarchaeales</taxon>
        <taxon>Candidatus Heimdallarchaeaceae</taxon>
        <taxon>Candidatus Heimdallarchaeum</taxon>
    </lineage>
</organism>